<dbReference type="OrthoDB" id="11836at2157"/>
<dbReference type="GO" id="GO:0042597">
    <property type="term" value="C:periplasmic space"/>
    <property type="evidence" value="ECO:0007669"/>
    <property type="project" value="UniProtKB-SubCell"/>
</dbReference>
<dbReference type="InterPro" id="IPR008972">
    <property type="entry name" value="Cupredoxin"/>
</dbReference>
<feature type="binding site" evidence="9">
    <location>
        <position position="175"/>
    </location>
    <ligand>
        <name>Cu cation</name>
        <dbReference type="ChEBI" id="CHEBI:23378"/>
    </ligand>
</feature>
<dbReference type="GeneID" id="40154903"/>
<dbReference type="InterPro" id="IPR002386">
    <property type="entry name" value="Amicyanin/Pseudoazurin"/>
</dbReference>
<dbReference type="InterPro" id="IPR000923">
    <property type="entry name" value="BlueCu_1"/>
</dbReference>
<dbReference type="GO" id="GO:0016020">
    <property type="term" value="C:membrane"/>
    <property type="evidence" value="ECO:0007669"/>
    <property type="project" value="UniProtKB-SubCell"/>
</dbReference>
<sequence>MTHERTLTRRRFTALAATASLSATLAGCTGSNSSASADSGQNQAESEPAATTEPAESGGDSAGGDAAKQSFDGWFDGVKNYDGVVDKTGSDTVTVDVGVEANGGAFGFGPAAIRVSKGTTVAWEWTGDGGSHNVVETDGAFESEMVGDSGHTFEHTFEEAGTFTYSCVPHETLGMKGAVVVE</sequence>
<dbReference type="Proteomes" id="UP000299011">
    <property type="component" value="Chromosome"/>
</dbReference>
<dbReference type="EMBL" id="CP039139">
    <property type="protein sequence ID" value="QCQ73884.1"/>
    <property type="molecule type" value="Genomic_DNA"/>
</dbReference>
<accession>I3R6L5</accession>
<evidence type="ECO:0000313" key="18">
    <source>
        <dbReference type="Proteomes" id="UP000027075"/>
    </source>
</evidence>
<feature type="region of interest" description="Disordered" evidence="10">
    <location>
        <begin position="27"/>
        <end position="69"/>
    </location>
</feature>
<feature type="compositionally biased region" description="Low complexity" evidence="10">
    <location>
        <begin position="44"/>
        <end position="67"/>
    </location>
</feature>
<evidence type="ECO:0000313" key="17">
    <source>
        <dbReference type="Proteomes" id="UP000011603"/>
    </source>
</evidence>
<reference evidence="12" key="5">
    <citation type="submission" date="2014-05" db="EMBL/GenBank/DDBJ databases">
        <authorList>
            <person name="Wang L."/>
            <person name="Yang H."/>
            <person name="Xiang H."/>
        </authorList>
    </citation>
    <scope>NUCLEOTIDE SEQUENCE</scope>
    <source>
        <strain evidence="12">CGMCC 1.2087</strain>
    </source>
</reference>
<dbReference type="GO" id="GO:0009055">
    <property type="term" value="F:electron transfer activity"/>
    <property type="evidence" value="ECO:0007669"/>
    <property type="project" value="InterPro"/>
</dbReference>
<dbReference type="PaxDb" id="523841-HFX_2186"/>
<dbReference type="SUPFAM" id="SSF49503">
    <property type="entry name" value="Cupredoxins"/>
    <property type="match status" value="1"/>
</dbReference>
<name>I3R6L5_HALMT</name>
<evidence type="ECO:0000256" key="4">
    <source>
        <dbReference type="ARBA" id="ARBA00022723"/>
    </source>
</evidence>
<dbReference type="PRINTS" id="PR00155">
    <property type="entry name" value="AMICYANIN"/>
</dbReference>
<evidence type="ECO:0000256" key="9">
    <source>
        <dbReference type="PIRSR" id="PIRSR602386-1"/>
    </source>
</evidence>
<dbReference type="PATRIC" id="fig|523841.21.peg.2569"/>
<dbReference type="Proteomes" id="UP000006469">
    <property type="component" value="Chromosome"/>
</dbReference>
<dbReference type="KEGG" id="hme:HFX_2186"/>
<evidence type="ECO:0000313" key="15">
    <source>
        <dbReference type="EMBL" id="QCQ73884.1"/>
    </source>
</evidence>
<keyword evidence="6" id="KW-0249">Electron transport</keyword>
<reference evidence="14 17" key="3">
    <citation type="journal article" date="2014" name="PLoS Genet.">
        <title>Phylogenetically driven sequencing of extremely halophilic archaea reveals strategies for static and dynamic osmo-response.</title>
        <authorList>
            <person name="Becker E.A."/>
            <person name="Seitzer P.M."/>
            <person name="Tritt A."/>
            <person name="Larsen D."/>
            <person name="Krusor M."/>
            <person name="Yao A.I."/>
            <person name="Wu D."/>
            <person name="Madern D."/>
            <person name="Eisen J.A."/>
            <person name="Darling A.E."/>
            <person name="Facciotti M.T."/>
        </authorList>
    </citation>
    <scope>NUCLEOTIDE SEQUENCE [LARGE SCALE GENOMIC DNA]</scope>
    <source>
        <strain evidence="14">ATCC 33500</strain>
        <strain evidence="17">ATCC 33500 / DSM 1411 / JCM 8866 / NBRC 14739 / NCIMB 2177 / R-4</strain>
    </source>
</reference>
<organism evidence="12 16">
    <name type="scientific">Haloferax mediterranei (strain ATCC 33500 / DSM 1411 / JCM 8866 / NBRC 14739 / NCIMB 2177 / R-4)</name>
    <name type="common">Halobacterium mediterranei</name>
    <dbReference type="NCBI Taxonomy" id="523841"/>
    <lineage>
        <taxon>Archaea</taxon>
        <taxon>Methanobacteriati</taxon>
        <taxon>Methanobacteriota</taxon>
        <taxon>Stenosarchaea group</taxon>
        <taxon>Halobacteria</taxon>
        <taxon>Halobacteriales</taxon>
        <taxon>Haloferacaceae</taxon>
        <taxon>Haloferax</taxon>
    </lineage>
</organism>
<evidence type="ECO:0000256" key="2">
    <source>
        <dbReference type="ARBA" id="ARBA00004418"/>
    </source>
</evidence>
<keyword evidence="17" id="KW-1185">Reference proteome</keyword>
<dbReference type="RefSeq" id="WP_004059597.1">
    <property type="nucleotide sequence ID" value="NC_017941.2"/>
</dbReference>
<evidence type="ECO:0000256" key="6">
    <source>
        <dbReference type="ARBA" id="ARBA00022982"/>
    </source>
</evidence>
<protein>
    <submittedName>
        <fullName evidence="13 15">Halocyanin</fullName>
    </submittedName>
    <submittedName>
        <fullName evidence="12">Halocyanin-like protein</fullName>
    </submittedName>
</protein>
<dbReference type="EMBL" id="CP001868">
    <property type="protein sequence ID" value="AFK19875.1"/>
    <property type="molecule type" value="Genomic_DNA"/>
</dbReference>
<gene>
    <name evidence="12" type="primary">petE</name>
    <name evidence="12" type="ordered locus">HFX_2186</name>
    <name evidence="13" type="ORF">BM92_11680</name>
    <name evidence="14" type="ORF">C439_12739</name>
    <name evidence="15" type="ORF">E6P09_00760</name>
</gene>
<reference evidence="12" key="1">
    <citation type="journal article" date="2012" name="Appl. Environ. Microbiol.">
        <title>Identification of the haloarchaeal phasin (PhaP) that functions in polyhydroxyalkanoate accumulation and granule formation in Haloferax mediterranei.</title>
        <authorList>
            <person name="Cai S."/>
            <person name="Cai L."/>
            <person name="Liu H."/>
            <person name="Liu X."/>
            <person name="Han J."/>
            <person name="Zhou J."/>
            <person name="Xiang H."/>
        </authorList>
    </citation>
    <scope>NUCLEOTIDE SEQUENCE</scope>
    <source>
        <strain evidence="12">CGMCC 1.2087</strain>
    </source>
</reference>
<dbReference type="GO" id="GO:0005507">
    <property type="term" value="F:copper ion binding"/>
    <property type="evidence" value="ECO:0007669"/>
    <property type="project" value="InterPro"/>
</dbReference>
<reference evidence="12 16" key="2">
    <citation type="journal article" date="2012" name="J. Bacteriol.">
        <title>Complete genome sequence of the metabolically versatile halophilic archaeon Haloferax mediterranei, a poly(3-hydroxybutyrate-co-3-hydroxyvalerate) producer.</title>
        <authorList>
            <person name="Han J."/>
            <person name="Zhang F."/>
            <person name="Hou J."/>
            <person name="Liu X."/>
            <person name="Li M."/>
            <person name="Liu H."/>
            <person name="Cai L."/>
            <person name="Zhang B."/>
            <person name="Chen Y."/>
            <person name="Zhou J."/>
            <person name="Hu S."/>
            <person name="Xiang H."/>
        </authorList>
    </citation>
    <scope>NUCLEOTIDE SEQUENCE [LARGE SCALE GENOMIC DNA]</scope>
    <source>
        <strain evidence="16">ATCC 33500 / DSM 1411 / JCM 8866 / NBRC 14739 / NCIMB 2177 / R-4</strain>
        <strain evidence="12">CGMCC 1.2087</strain>
    </source>
</reference>
<keyword evidence="5" id="KW-0574">Periplasm</keyword>
<evidence type="ECO:0000256" key="3">
    <source>
        <dbReference type="ARBA" id="ARBA00022448"/>
    </source>
</evidence>
<dbReference type="STRING" id="523841.HFX_2186"/>
<keyword evidence="4 9" id="KW-0479">Metal-binding</keyword>
<dbReference type="PANTHER" id="PTHR34192">
    <property type="entry name" value="PLASTOCYANIN MAJOR ISOFORM, CHLOROPLASTIC-RELATED"/>
    <property type="match status" value="1"/>
</dbReference>
<feature type="binding site" evidence="9">
    <location>
        <position position="167"/>
    </location>
    <ligand>
        <name>Cu cation</name>
        <dbReference type="ChEBI" id="CHEBI:23378"/>
    </ligand>
</feature>
<evidence type="ECO:0000313" key="13">
    <source>
        <dbReference type="EMBL" id="AHZ23255.1"/>
    </source>
</evidence>
<dbReference type="InterPro" id="IPR006311">
    <property type="entry name" value="TAT_signal"/>
</dbReference>
<dbReference type="eggNOG" id="arCOG06180">
    <property type="taxonomic scope" value="Archaea"/>
</dbReference>
<dbReference type="Pfam" id="PF00127">
    <property type="entry name" value="Copper-bind"/>
    <property type="match status" value="1"/>
</dbReference>
<evidence type="ECO:0000313" key="19">
    <source>
        <dbReference type="Proteomes" id="UP000299011"/>
    </source>
</evidence>
<feature type="binding site" evidence="9">
    <location>
        <position position="132"/>
    </location>
    <ligand>
        <name>Cu cation</name>
        <dbReference type="ChEBI" id="CHEBI:23378"/>
    </ligand>
</feature>
<proteinExistence type="predicted"/>
<dbReference type="PANTHER" id="PTHR34192:SF10">
    <property type="entry name" value="PLASTOCYANIN MAJOR ISOFORM, CHLOROPLASTIC-RELATED"/>
    <property type="match status" value="1"/>
</dbReference>
<evidence type="ECO:0000256" key="1">
    <source>
        <dbReference type="ARBA" id="ARBA00004370"/>
    </source>
</evidence>
<evidence type="ECO:0000313" key="14">
    <source>
        <dbReference type="EMBL" id="ELZ99842.1"/>
    </source>
</evidence>
<dbReference type="AlphaFoldDB" id="I3R6L5"/>
<evidence type="ECO:0000313" key="16">
    <source>
        <dbReference type="Proteomes" id="UP000006469"/>
    </source>
</evidence>
<evidence type="ECO:0000259" key="11">
    <source>
        <dbReference type="Pfam" id="PF00127"/>
    </source>
</evidence>
<feature type="compositionally biased region" description="Polar residues" evidence="10">
    <location>
        <begin position="29"/>
        <end position="43"/>
    </location>
</feature>
<keyword evidence="3" id="KW-0813">Transport</keyword>
<dbReference type="NCBIfam" id="TIGR03102">
    <property type="entry name" value="halo_cynanin"/>
    <property type="match status" value="1"/>
</dbReference>
<evidence type="ECO:0000256" key="5">
    <source>
        <dbReference type="ARBA" id="ARBA00022764"/>
    </source>
</evidence>
<dbReference type="CDD" id="cd04220">
    <property type="entry name" value="Halocyanin"/>
    <property type="match status" value="1"/>
</dbReference>
<dbReference type="HOGENOM" id="CLU_084115_1_2_2"/>
<evidence type="ECO:0000256" key="7">
    <source>
        <dbReference type="ARBA" id="ARBA00023008"/>
    </source>
</evidence>
<evidence type="ECO:0000256" key="10">
    <source>
        <dbReference type="SAM" id="MobiDB-lite"/>
    </source>
</evidence>
<dbReference type="Proteomes" id="UP000011603">
    <property type="component" value="Unassembled WGS sequence"/>
</dbReference>
<dbReference type="PROSITE" id="PS51318">
    <property type="entry name" value="TAT"/>
    <property type="match status" value="1"/>
</dbReference>
<keyword evidence="7 9" id="KW-0186">Copper</keyword>
<evidence type="ECO:0000313" key="12">
    <source>
        <dbReference type="EMBL" id="AFK19875.1"/>
    </source>
</evidence>
<dbReference type="eggNOG" id="arCOG02921">
    <property type="taxonomic scope" value="Archaea"/>
</dbReference>
<evidence type="ECO:0000256" key="8">
    <source>
        <dbReference type="ARBA" id="ARBA00023136"/>
    </source>
</evidence>
<dbReference type="EMBL" id="AOLO01000010">
    <property type="protein sequence ID" value="ELZ99842.1"/>
    <property type="molecule type" value="Genomic_DNA"/>
</dbReference>
<dbReference type="EMBL" id="CP007551">
    <property type="protein sequence ID" value="AHZ23255.1"/>
    <property type="molecule type" value="Genomic_DNA"/>
</dbReference>
<keyword evidence="8" id="KW-0472">Membrane</keyword>
<comment type="subcellular location">
    <subcellularLocation>
        <location evidence="1">Membrane</location>
    </subcellularLocation>
    <subcellularLocation>
        <location evidence="2">Periplasm</location>
    </subcellularLocation>
</comment>
<dbReference type="Proteomes" id="UP000027075">
    <property type="component" value="Chromosome"/>
</dbReference>
<reference evidence="13 18" key="4">
    <citation type="submission" date="2014-04" db="EMBL/GenBank/DDBJ databases">
        <title>Transcriptional profiles of Haloferax mediterranei on the basis of nitrogen availability.</title>
        <authorList>
            <person name="Bautista V."/>
        </authorList>
    </citation>
    <scope>NUCLEOTIDE SEQUENCE [LARGE SCALE GENOMIC DNA]</scope>
    <source>
        <strain evidence="13">ATCC 33500</strain>
        <strain evidence="18">ATCC 33500 / DSM 1411 / JCM 8866 / NBRC 14739 / NCIMB 2177 / R-4</strain>
    </source>
</reference>
<dbReference type="Gene3D" id="2.60.40.420">
    <property type="entry name" value="Cupredoxins - blue copper proteins"/>
    <property type="match status" value="1"/>
</dbReference>
<reference evidence="15 19" key="6">
    <citation type="submission" date="2019-04" db="EMBL/GenBank/DDBJ databases">
        <title>Methylomes of two halophilic Archaea, Haloarcula marismortui and Haloferax mediterranei.</title>
        <authorList>
            <person name="DasSarma S."/>
            <person name="DasSarma P."/>
            <person name="DasSarma S."/>
            <person name="Fomenkov A."/>
            <person name="Vincze T."/>
            <person name="Anton B.P."/>
            <person name="Roberts R.J."/>
        </authorList>
    </citation>
    <scope>NUCLEOTIDE SEQUENCE [LARGE SCALE GENOMIC DNA]</scope>
    <source>
        <strain evidence="15">ATCC 33500</strain>
        <strain evidence="19">ATCC 33500 / DSM 1411 / JCM 8866 / NBRC 14739 / NCIMB 2177 / R-4</strain>
    </source>
</reference>
<dbReference type="PROSITE" id="PS51257">
    <property type="entry name" value="PROKAR_LIPOPROTEIN"/>
    <property type="match status" value="1"/>
</dbReference>
<comment type="cofactor">
    <cofactor evidence="9">
        <name>Cu cation</name>
        <dbReference type="ChEBI" id="CHEBI:23378"/>
    </cofactor>
    <text evidence="9">Binds 1 copper ion per subunit.</text>
</comment>
<dbReference type="InterPro" id="IPR017533">
    <property type="entry name" value="Halocyanin"/>
</dbReference>
<feature type="binding site" evidence="9">
    <location>
        <position position="170"/>
    </location>
    <ligand>
        <name>Cu cation</name>
        <dbReference type="ChEBI" id="CHEBI:23378"/>
    </ligand>
</feature>
<feature type="domain" description="Blue (type 1) copper" evidence="11">
    <location>
        <begin position="96"/>
        <end position="182"/>
    </location>
</feature>